<dbReference type="PROSITE" id="PS50262">
    <property type="entry name" value="G_PROTEIN_RECEP_F1_2"/>
    <property type="match status" value="1"/>
</dbReference>
<dbReference type="FunFam" id="1.20.1070.10:FF:000013">
    <property type="entry name" value="Olfactory receptor"/>
    <property type="match status" value="1"/>
</dbReference>
<evidence type="ECO:0000313" key="13">
    <source>
        <dbReference type="Ensembl" id="ENSMODP00000012222.3"/>
    </source>
</evidence>
<evidence type="ECO:0000256" key="1">
    <source>
        <dbReference type="ARBA" id="ARBA00004651"/>
    </source>
</evidence>
<proteinExistence type="inferred from homology"/>
<feature type="transmembrane region" description="Helical" evidence="11">
    <location>
        <begin position="110"/>
        <end position="129"/>
    </location>
</feature>
<name>H9H6C3_MONDO</name>
<dbReference type="Gene3D" id="1.20.1070.10">
    <property type="entry name" value="Rhodopsin 7-helix transmembrane proteins"/>
    <property type="match status" value="1"/>
</dbReference>
<evidence type="ECO:0000256" key="4">
    <source>
        <dbReference type="ARBA" id="ARBA00022725"/>
    </source>
</evidence>
<keyword evidence="5 11" id="KW-1133">Transmembrane helix</keyword>
<feature type="transmembrane region" description="Helical" evidence="11">
    <location>
        <begin position="247"/>
        <end position="269"/>
    </location>
</feature>
<dbReference type="InterPro" id="IPR017452">
    <property type="entry name" value="GPCR_Rhodpsn_7TM"/>
</dbReference>
<feature type="transmembrane region" description="Helical" evidence="11">
    <location>
        <begin position="34"/>
        <end position="59"/>
    </location>
</feature>
<reference evidence="13" key="1">
    <citation type="journal article" date="2007" name="Nature">
        <title>Genome of the marsupial Monodelphis domestica reveals innovation in non-coding sequences.</title>
        <authorList>
            <person name="Mikkelsen T.S."/>
            <person name="Wakefield M.J."/>
            <person name="Aken B."/>
            <person name="Amemiya C.T."/>
            <person name="Chang J.L."/>
            <person name="Duke S."/>
            <person name="Garber M."/>
            <person name="Gentles A.J."/>
            <person name="Goodstadt L."/>
            <person name="Heger A."/>
            <person name="Jurka J."/>
            <person name="Kamal M."/>
            <person name="Mauceli E."/>
            <person name="Searle S.M."/>
            <person name="Sharpe T."/>
            <person name="Baker M.L."/>
            <person name="Batzer M.A."/>
            <person name="Benos P.V."/>
            <person name="Belov K."/>
            <person name="Clamp M."/>
            <person name="Cook A."/>
            <person name="Cuff J."/>
            <person name="Das R."/>
            <person name="Davidow L."/>
            <person name="Deakin J.E."/>
            <person name="Fazzari M.J."/>
            <person name="Glass J.L."/>
            <person name="Grabherr M."/>
            <person name="Greally J.M."/>
            <person name="Gu W."/>
            <person name="Hore T.A."/>
            <person name="Huttley G.A."/>
            <person name="Kleber M."/>
            <person name="Jirtle R.L."/>
            <person name="Koina E."/>
            <person name="Lee J.T."/>
            <person name="Mahony S."/>
            <person name="Marra M.A."/>
            <person name="Miller R.D."/>
            <person name="Nicholls R.D."/>
            <person name="Oda M."/>
            <person name="Papenfuss A.T."/>
            <person name="Parra Z.E."/>
            <person name="Pollock D.D."/>
            <person name="Ray D.A."/>
            <person name="Schein J.E."/>
            <person name="Speed T.P."/>
            <person name="Thompson K."/>
            <person name="VandeBerg J.L."/>
            <person name="Wade C.M."/>
            <person name="Walker J.A."/>
            <person name="Waters P.D."/>
            <person name="Webber C."/>
            <person name="Weidman J.R."/>
            <person name="Xie X."/>
            <person name="Zody M.C."/>
            <person name="Baldwin J."/>
            <person name="Abdouelleil A."/>
            <person name="Abdulkadir J."/>
            <person name="Abebe A."/>
            <person name="Abera B."/>
            <person name="Abreu J."/>
            <person name="Acer S.C."/>
            <person name="Aftuck L."/>
            <person name="Alexander A."/>
            <person name="An P."/>
            <person name="Anderson E."/>
            <person name="Anderson S."/>
            <person name="Arachi H."/>
            <person name="Azer M."/>
            <person name="Bachantsang P."/>
            <person name="Barry A."/>
            <person name="Bayul T."/>
            <person name="Berlin A."/>
            <person name="Bessette D."/>
            <person name="Bloom T."/>
            <person name="Bloom T."/>
            <person name="Boguslavskiy L."/>
            <person name="Bonnet C."/>
            <person name="Boukhgalter B."/>
            <person name="Bourzgui I."/>
            <person name="Brown A."/>
            <person name="Cahill P."/>
            <person name="Channer S."/>
            <person name="Cheshatsang Y."/>
            <person name="Chuda L."/>
            <person name="Citroen M."/>
            <person name="Collymore A."/>
            <person name="Cooke P."/>
            <person name="Costello M."/>
            <person name="D'Aco K."/>
            <person name="Daza R."/>
            <person name="De Haan G."/>
            <person name="DeGray S."/>
            <person name="DeMaso C."/>
            <person name="Dhargay N."/>
            <person name="Dooley K."/>
            <person name="Dooley E."/>
            <person name="Doricent M."/>
            <person name="Dorje P."/>
            <person name="Dorjee K."/>
            <person name="Dupes A."/>
            <person name="Elong R."/>
            <person name="Falk J."/>
            <person name="Farina A."/>
            <person name="Faro S."/>
            <person name="Ferguson D."/>
            <person name="Fisher S."/>
            <person name="Foley C.D."/>
            <person name="Franke A."/>
            <person name="Friedrich D."/>
            <person name="Gadbois L."/>
            <person name="Gearin G."/>
            <person name="Gearin C.R."/>
            <person name="Giannoukos G."/>
            <person name="Goode T."/>
            <person name="Graham J."/>
            <person name="Grandbois E."/>
            <person name="Grewal S."/>
            <person name="Gyaltsen K."/>
            <person name="Hafez N."/>
            <person name="Hagos B."/>
            <person name="Hall J."/>
            <person name="Henson C."/>
            <person name="Hollinger A."/>
            <person name="Honan T."/>
            <person name="Huard M.D."/>
            <person name="Hughes L."/>
            <person name="Hurhula B."/>
            <person name="Husby M.E."/>
            <person name="Kamat A."/>
            <person name="Kanga B."/>
            <person name="Kashin S."/>
            <person name="Khazanovich D."/>
            <person name="Kisner P."/>
            <person name="Lance K."/>
            <person name="Lara M."/>
            <person name="Lee W."/>
            <person name="Lennon N."/>
            <person name="Letendre F."/>
            <person name="LeVine R."/>
            <person name="Lipovsky A."/>
            <person name="Liu X."/>
            <person name="Liu J."/>
            <person name="Liu S."/>
            <person name="Lokyitsang T."/>
            <person name="Lokyitsang Y."/>
            <person name="Lubonja R."/>
            <person name="Lui A."/>
            <person name="MacDonald P."/>
            <person name="Magnisalis V."/>
            <person name="Maru K."/>
            <person name="Matthews C."/>
            <person name="McCusker W."/>
            <person name="McDonough S."/>
            <person name="Mehta T."/>
            <person name="Meldrim J."/>
            <person name="Meneus L."/>
            <person name="Mihai O."/>
            <person name="Mihalev A."/>
            <person name="Mihova T."/>
            <person name="Mittelman R."/>
            <person name="Mlenga V."/>
            <person name="Montmayeur A."/>
            <person name="Mulrain L."/>
            <person name="Navidi A."/>
            <person name="Naylor J."/>
            <person name="Negash T."/>
            <person name="Nguyen T."/>
            <person name="Nguyen N."/>
            <person name="Nicol R."/>
            <person name="Norbu C."/>
            <person name="Norbu N."/>
            <person name="Novod N."/>
            <person name="O'Neill B."/>
            <person name="Osman S."/>
            <person name="Markiewicz E."/>
            <person name="Oyono O.L."/>
            <person name="Patti C."/>
            <person name="Phunkhang P."/>
            <person name="Pierre F."/>
            <person name="Priest M."/>
            <person name="Raghuraman S."/>
            <person name="Rege F."/>
            <person name="Reyes R."/>
            <person name="Rise C."/>
            <person name="Rogov P."/>
            <person name="Ross K."/>
            <person name="Ryan E."/>
            <person name="Settipalli S."/>
            <person name="Shea T."/>
            <person name="Sherpa N."/>
            <person name="Shi L."/>
            <person name="Shih D."/>
            <person name="Sparrow T."/>
            <person name="Spaulding J."/>
            <person name="Stalker J."/>
            <person name="Stange-Thomann N."/>
            <person name="Stavropoulos S."/>
            <person name="Stone C."/>
            <person name="Strader C."/>
            <person name="Tesfaye S."/>
            <person name="Thomson T."/>
            <person name="Thoulutsang Y."/>
            <person name="Thoulutsang D."/>
            <person name="Topham K."/>
            <person name="Topping I."/>
            <person name="Tsamla T."/>
            <person name="Vassiliev H."/>
            <person name="Vo A."/>
            <person name="Wangchuk T."/>
            <person name="Wangdi T."/>
            <person name="Weiand M."/>
            <person name="Wilkinson J."/>
            <person name="Wilson A."/>
            <person name="Yadav S."/>
            <person name="Young G."/>
            <person name="Yu Q."/>
            <person name="Zembek L."/>
            <person name="Zhong D."/>
            <person name="Zimmer A."/>
            <person name="Zwirko Z."/>
            <person name="Jaffe D.B."/>
            <person name="Alvarez P."/>
            <person name="Brockman W."/>
            <person name="Butler J."/>
            <person name="Chin C."/>
            <person name="Gnerre S."/>
            <person name="MacCallum I."/>
            <person name="Graves J.A."/>
            <person name="Ponting C.P."/>
            <person name="Breen M."/>
            <person name="Samollow P.B."/>
            <person name="Lander E.S."/>
            <person name="Lindblad-Toh K."/>
        </authorList>
    </citation>
    <scope>NUCLEOTIDE SEQUENCE [LARGE SCALE GENOMIC DNA]</scope>
</reference>
<dbReference type="SUPFAM" id="SSF81321">
    <property type="entry name" value="Family A G protein-coupled receptor-like"/>
    <property type="match status" value="1"/>
</dbReference>
<keyword evidence="11" id="KW-0716">Sensory transduction</keyword>
<comment type="similarity">
    <text evidence="10">Belongs to the G-protein coupled receptor 1 family.</text>
</comment>
<feature type="transmembrane region" description="Helical" evidence="11">
    <location>
        <begin position="149"/>
        <end position="172"/>
    </location>
</feature>
<feature type="transmembrane region" description="Helical" evidence="11">
    <location>
        <begin position="210"/>
        <end position="235"/>
    </location>
</feature>
<evidence type="ECO:0000259" key="12">
    <source>
        <dbReference type="PROSITE" id="PS50262"/>
    </source>
</evidence>
<evidence type="ECO:0000256" key="11">
    <source>
        <dbReference type="RuleBase" id="RU363047"/>
    </source>
</evidence>
<evidence type="ECO:0000256" key="10">
    <source>
        <dbReference type="RuleBase" id="RU000688"/>
    </source>
</evidence>
<evidence type="ECO:0000256" key="3">
    <source>
        <dbReference type="ARBA" id="ARBA00022692"/>
    </source>
</evidence>
<dbReference type="Proteomes" id="UP000002280">
    <property type="component" value="Unplaced"/>
</dbReference>
<keyword evidence="2 11" id="KW-1003">Cell membrane</keyword>
<comment type="subcellular location">
    <subcellularLocation>
        <location evidence="1 11">Cell membrane</location>
        <topology evidence="1 11">Multi-pass membrane protein</topology>
    </subcellularLocation>
</comment>
<reference evidence="13" key="3">
    <citation type="submission" date="2025-09" db="UniProtKB">
        <authorList>
            <consortium name="Ensembl"/>
        </authorList>
    </citation>
    <scope>IDENTIFICATION</scope>
</reference>
<protein>
    <recommendedName>
        <fullName evidence="11">Olfactory receptor</fullName>
    </recommendedName>
</protein>
<dbReference type="GeneTree" id="ENSGT01140000282532"/>
<dbReference type="PRINTS" id="PR00237">
    <property type="entry name" value="GPCRRHODOPSN"/>
</dbReference>
<dbReference type="GO" id="GO:0005886">
    <property type="term" value="C:plasma membrane"/>
    <property type="evidence" value="ECO:0007669"/>
    <property type="project" value="UniProtKB-SubCell"/>
</dbReference>
<dbReference type="PANTHER" id="PTHR26454:SF59">
    <property type="entry name" value="OLFACTORY RECEPTOR"/>
    <property type="match status" value="1"/>
</dbReference>
<reference evidence="13" key="2">
    <citation type="submission" date="2025-08" db="UniProtKB">
        <authorList>
            <consortium name="Ensembl"/>
        </authorList>
    </citation>
    <scope>IDENTIFICATION</scope>
</reference>
<keyword evidence="8 10" id="KW-0675">Receptor</keyword>
<dbReference type="STRING" id="13616.ENSMODP00000012222"/>
<dbReference type="AlphaFoldDB" id="H9H6C3"/>
<evidence type="ECO:0000256" key="6">
    <source>
        <dbReference type="ARBA" id="ARBA00023040"/>
    </source>
</evidence>
<feature type="transmembrane region" description="Helical" evidence="11">
    <location>
        <begin position="71"/>
        <end position="90"/>
    </location>
</feature>
<keyword evidence="4 11" id="KW-0552">Olfaction</keyword>
<dbReference type="PRINTS" id="PR00245">
    <property type="entry name" value="OLFACTORYR"/>
</dbReference>
<sequence>IFSLSDAAQVTVKNLTTLTDFILLGLTDAPELQVVLFLFLFLTYMLSIFGNLTIITLTLMDSHLQTPMYFFLRNFSILEIFFTSVFTPRLLYSISTGSKTISFLLCFSQYFFAIFLGATEFYLLAAMSYDRYVAICKPLHYTTIMSSKVCMLLLLCSWLTGFFISLSAVLMANGLNFCSSNIINHYYCDTTPLLKLSCSDTSLTELVDSLLAVLTLLITLVFVLLSYANIISTILRFPSAQQRKKAFSTCSSHMIVISLSYGSCIFMYIKPSAKNDVSFNKGVAVLNTSISPLLNPFIYTLRNKQVIQAFKDLVQKIMSH</sequence>
<dbReference type="Pfam" id="PF13853">
    <property type="entry name" value="7tm_4"/>
    <property type="match status" value="1"/>
</dbReference>
<evidence type="ECO:0000256" key="9">
    <source>
        <dbReference type="ARBA" id="ARBA00023224"/>
    </source>
</evidence>
<dbReference type="CDD" id="cd15912">
    <property type="entry name" value="7tmA_OR6C-like"/>
    <property type="match status" value="1"/>
</dbReference>
<dbReference type="PROSITE" id="PS00237">
    <property type="entry name" value="G_PROTEIN_RECEP_F1_1"/>
    <property type="match status" value="1"/>
</dbReference>
<organism evidence="13 14">
    <name type="scientific">Monodelphis domestica</name>
    <name type="common">Gray short-tailed opossum</name>
    <dbReference type="NCBI Taxonomy" id="13616"/>
    <lineage>
        <taxon>Eukaryota</taxon>
        <taxon>Metazoa</taxon>
        <taxon>Chordata</taxon>
        <taxon>Craniata</taxon>
        <taxon>Vertebrata</taxon>
        <taxon>Euteleostomi</taxon>
        <taxon>Mammalia</taxon>
        <taxon>Metatheria</taxon>
        <taxon>Didelphimorphia</taxon>
        <taxon>Didelphidae</taxon>
        <taxon>Monodelphis</taxon>
    </lineage>
</organism>
<keyword evidence="3 10" id="KW-0812">Transmembrane</keyword>
<evidence type="ECO:0000256" key="5">
    <source>
        <dbReference type="ARBA" id="ARBA00022989"/>
    </source>
</evidence>
<dbReference type="GO" id="GO:0004930">
    <property type="term" value="F:G protein-coupled receptor activity"/>
    <property type="evidence" value="ECO:0007669"/>
    <property type="project" value="UniProtKB-KW"/>
</dbReference>
<dbReference type="Ensembl" id="ENSMODT00000012447.3">
    <property type="protein sequence ID" value="ENSMODP00000012222.3"/>
    <property type="gene ID" value="ENSMODG00000045546.1"/>
</dbReference>
<dbReference type="InterPro" id="IPR000276">
    <property type="entry name" value="GPCR_Rhodpsn"/>
</dbReference>
<dbReference type="eggNOG" id="ENOG502QVH7">
    <property type="taxonomic scope" value="Eukaryota"/>
</dbReference>
<dbReference type="GO" id="GO:0004984">
    <property type="term" value="F:olfactory receptor activity"/>
    <property type="evidence" value="ECO:0000318"/>
    <property type="project" value="GO_Central"/>
</dbReference>
<evidence type="ECO:0000256" key="8">
    <source>
        <dbReference type="ARBA" id="ARBA00023170"/>
    </source>
</evidence>
<dbReference type="InParanoid" id="H9H6C3"/>
<keyword evidence="7 11" id="KW-0472">Membrane</keyword>
<feature type="domain" description="G-protein coupled receptors family 1 profile" evidence="12">
    <location>
        <begin position="50"/>
        <end position="299"/>
    </location>
</feature>
<keyword evidence="6 10" id="KW-0297">G-protein coupled receptor</keyword>
<dbReference type="HOGENOM" id="CLU_012526_1_0_1"/>
<evidence type="ECO:0000256" key="2">
    <source>
        <dbReference type="ARBA" id="ARBA00022475"/>
    </source>
</evidence>
<evidence type="ECO:0000313" key="14">
    <source>
        <dbReference type="Proteomes" id="UP000002280"/>
    </source>
</evidence>
<keyword evidence="14" id="KW-1185">Reference proteome</keyword>
<dbReference type="InterPro" id="IPR047132">
    <property type="entry name" value="Olfact_rcpt_6C-like"/>
</dbReference>
<accession>H9H6C3</accession>
<dbReference type="InterPro" id="IPR000725">
    <property type="entry name" value="Olfact_rcpt"/>
</dbReference>
<keyword evidence="9 10" id="KW-0807">Transducer</keyword>
<gene>
    <name evidence="13" type="primary">LOC100616767</name>
</gene>
<dbReference type="PANTHER" id="PTHR26454">
    <property type="entry name" value="OLFACTORY RECEPTOR"/>
    <property type="match status" value="1"/>
</dbReference>
<evidence type="ECO:0000256" key="7">
    <source>
        <dbReference type="ARBA" id="ARBA00023136"/>
    </source>
</evidence>